<dbReference type="AlphaFoldDB" id="A0A9D3VUA6"/>
<accession>A0A9D3VUA6</accession>
<dbReference type="EMBL" id="JAIQCV010000005">
    <property type="protein sequence ID" value="KAH1096848.1"/>
    <property type="molecule type" value="Genomic_DNA"/>
</dbReference>
<dbReference type="PANTHER" id="PTHR33710:SF77">
    <property type="entry name" value="DNASE I-LIKE SUPERFAMILY PROTEIN"/>
    <property type="match status" value="1"/>
</dbReference>
<dbReference type="Proteomes" id="UP000828251">
    <property type="component" value="Unassembled WGS sequence"/>
</dbReference>
<proteinExistence type="predicted"/>
<reference evidence="1 2" key="1">
    <citation type="journal article" date="2021" name="Plant Biotechnol. J.">
        <title>Multi-omics assisted identification of the key and species-specific regulatory components of drought-tolerant mechanisms in Gossypium stocksii.</title>
        <authorList>
            <person name="Yu D."/>
            <person name="Ke L."/>
            <person name="Zhang D."/>
            <person name="Wu Y."/>
            <person name="Sun Y."/>
            <person name="Mei J."/>
            <person name="Sun J."/>
            <person name="Sun Y."/>
        </authorList>
    </citation>
    <scope>NUCLEOTIDE SEQUENCE [LARGE SCALE GENOMIC DNA]</scope>
    <source>
        <strain evidence="2">cv. E1</strain>
        <tissue evidence="1">Leaf</tissue>
    </source>
</reference>
<dbReference type="OrthoDB" id="1002559at2759"/>
<dbReference type="PANTHER" id="PTHR33710">
    <property type="entry name" value="BNAC02G09200D PROTEIN"/>
    <property type="match status" value="1"/>
</dbReference>
<dbReference type="SUPFAM" id="SSF56219">
    <property type="entry name" value="DNase I-like"/>
    <property type="match status" value="1"/>
</dbReference>
<dbReference type="InterPro" id="IPR036691">
    <property type="entry name" value="Endo/exonu/phosph_ase_sf"/>
</dbReference>
<dbReference type="Gene3D" id="3.60.10.10">
    <property type="entry name" value="Endonuclease/exonuclease/phosphatase"/>
    <property type="match status" value="1"/>
</dbReference>
<sequence length="555" mass="63426">MDSGALGAMDHLSKDALDKHLGKRPINFDGSINKQKDSSAKIISSSNSISFSAEPNIKATPPTNFCNVAGDQGNLKAINSNITEVENLEKIKAHYNSVFDESEGFMVPISDNTLDPESIEVMANLLLSQIISKSPTAELVEVASNLKDNNGPSSQGCANSKFPRFFREYNRDHKPDIVSLLETRVNGAKADKIIAMLGFQFSHRVEAIGFSGGQIHWMAINNFNVILASAEKFGSLSKGRRCPHFGDFVDSAELYDLGFKGPPFTWHKGSLSEHLDRALGNEAWIRNFPNCRITHLPKIKSDHRLLLLSLNPNISLPRGRPFRFLAGWFEHPNFDSFFKDNWECSGNFTVSLSKFTQKLKEWNKKVYGNIFNCKKDLIRRNANTQRKSDYFGSYYLNQEDLGLRQELENVLQHEKLFWKQKAMCDWLKFGDRNTKYFHSRTMQSRNNNCISAIRDSDGIWIYDLESIEEEANNFFQRLYREAPNPLGTLPVNRFPSSTLWILISLGNQSQMKKLRWLFLTWPHLMLQIVMAFRPSFFKSNRELFVEQFAIGLEGF</sequence>
<gene>
    <name evidence="1" type="ORF">J1N35_013769</name>
</gene>
<protein>
    <recommendedName>
        <fullName evidence="3">Endonuclease/exonuclease/phosphatase domain-containing protein</fullName>
    </recommendedName>
</protein>
<evidence type="ECO:0000313" key="1">
    <source>
        <dbReference type="EMBL" id="KAH1096848.1"/>
    </source>
</evidence>
<keyword evidence="2" id="KW-1185">Reference proteome</keyword>
<evidence type="ECO:0008006" key="3">
    <source>
        <dbReference type="Google" id="ProtNLM"/>
    </source>
</evidence>
<organism evidence="1 2">
    <name type="scientific">Gossypium stocksii</name>
    <dbReference type="NCBI Taxonomy" id="47602"/>
    <lineage>
        <taxon>Eukaryota</taxon>
        <taxon>Viridiplantae</taxon>
        <taxon>Streptophyta</taxon>
        <taxon>Embryophyta</taxon>
        <taxon>Tracheophyta</taxon>
        <taxon>Spermatophyta</taxon>
        <taxon>Magnoliopsida</taxon>
        <taxon>eudicotyledons</taxon>
        <taxon>Gunneridae</taxon>
        <taxon>Pentapetalae</taxon>
        <taxon>rosids</taxon>
        <taxon>malvids</taxon>
        <taxon>Malvales</taxon>
        <taxon>Malvaceae</taxon>
        <taxon>Malvoideae</taxon>
        <taxon>Gossypium</taxon>
    </lineage>
</organism>
<comment type="caution">
    <text evidence="1">The sequence shown here is derived from an EMBL/GenBank/DDBJ whole genome shotgun (WGS) entry which is preliminary data.</text>
</comment>
<name>A0A9D3VUA6_9ROSI</name>
<evidence type="ECO:0000313" key="2">
    <source>
        <dbReference type="Proteomes" id="UP000828251"/>
    </source>
</evidence>